<dbReference type="EMBL" id="SLVJ01000009">
    <property type="protein sequence ID" value="TCM67330.1"/>
    <property type="molecule type" value="Genomic_DNA"/>
</dbReference>
<evidence type="ECO:0000313" key="2">
    <source>
        <dbReference type="EMBL" id="TCM67330.1"/>
    </source>
</evidence>
<dbReference type="Proteomes" id="UP000294963">
    <property type="component" value="Unassembled WGS sequence"/>
</dbReference>
<name>A0A4R1XXJ4_ACICA</name>
<dbReference type="AlphaFoldDB" id="A0A4R1XXJ4"/>
<feature type="region of interest" description="Disordered" evidence="1">
    <location>
        <begin position="25"/>
        <end position="56"/>
    </location>
</feature>
<dbReference type="OrthoDB" id="6711314at2"/>
<evidence type="ECO:0000313" key="3">
    <source>
        <dbReference type="Proteomes" id="UP000294963"/>
    </source>
</evidence>
<dbReference type="PROSITE" id="PS51257">
    <property type="entry name" value="PROKAR_LIPOPROTEIN"/>
    <property type="match status" value="1"/>
</dbReference>
<protein>
    <recommendedName>
        <fullName evidence="4">Tetratricopeptide repeat protein</fullName>
    </recommendedName>
</protein>
<reference evidence="2 3" key="1">
    <citation type="submission" date="2019-03" db="EMBL/GenBank/DDBJ databases">
        <title>Genomic analyses of the natural microbiome of Caenorhabditis elegans.</title>
        <authorList>
            <person name="Samuel B."/>
        </authorList>
    </citation>
    <scope>NUCLEOTIDE SEQUENCE [LARGE SCALE GENOMIC DNA]</scope>
    <source>
        <strain evidence="2 3">JUb89</strain>
    </source>
</reference>
<sequence length="193" mass="21439">MKLFKNLFLGGVVLSLVGCQLFPTPSSSDHQEKKPLPSSEKASDQSNAAKTPDSIKIIPYDRDEIKRHPLEVKVPLQQAQSQKFDDGQQLPAYKQLMQQAQKAYSQGQWAQAEQSAMQAQRLAPQSAETFLYLAMVANQTNQAKNAESLARRGLSYAQSNNTKKQLWQAILKSGQQQNAAHTVQEASLQLSKL</sequence>
<organism evidence="2 3">
    <name type="scientific">Acinetobacter calcoaceticus</name>
    <dbReference type="NCBI Taxonomy" id="471"/>
    <lineage>
        <taxon>Bacteria</taxon>
        <taxon>Pseudomonadati</taxon>
        <taxon>Pseudomonadota</taxon>
        <taxon>Gammaproteobacteria</taxon>
        <taxon>Moraxellales</taxon>
        <taxon>Moraxellaceae</taxon>
        <taxon>Acinetobacter</taxon>
        <taxon>Acinetobacter calcoaceticus/baumannii complex</taxon>
    </lineage>
</organism>
<proteinExistence type="predicted"/>
<comment type="caution">
    <text evidence="2">The sequence shown here is derived from an EMBL/GenBank/DDBJ whole genome shotgun (WGS) entry which is preliminary data.</text>
</comment>
<dbReference type="Gene3D" id="1.25.40.10">
    <property type="entry name" value="Tetratricopeptide repeat domain"/>
    <property type="match status" value="1"/>
</dbReference>
<accession>A0A4R1XXJ4</accession>
<gene>
    <name evidence="2" type="ORF">EC844_109102</name>
</gene>
<evidence type="ECO:0000256" key="1">
    <source>
        <dbReference type="SAM" id="MobiDB-lite"/>
    </source>
</evidence>
<keyword evidence="3" id="KW-1185">Reference proteome</keyword>
<dbReference type="SUPFAM" id="SSF48452">
    <property type="entry name" value="TPR-like"/>
    <property type="match status" value="1"/>
</dbReference>
<dbReference type="InterPro" id="IPR011990">
    <property type="entry name" value="TPR-like_helical_dom_sf"/>
</dbReference>
<evidence type="ECO:0008006" key="4">
    <source>
        <dbReference type="Google" id="ProtNLM"/>
    </source>
</evidence>